<accession>X1KQU1</accession>
<protein>
    <submittedName>
        <fullName evidence="2">Uncharacterized protein</fullName>
    </submittedName>
</protein>
<reference evidence="2" key="1">
    <citation type="journal article" date="2014" name="Front. Microbiol.">
        <title>High frequency of phylogenetically diverse reductive dehalogenase-homologous genes in deep subseafloor sedimentary metagenomes.</title>
        <authorList>
            <person name="Kawai M."/>
            <person name="Futagami T."/>
            <person name="Toyoda A."/>
            <person name="Takaki Y."/>
            <person name="Nishi S."/>
            <person name="Hori S."/>
            <person name="Arai W."/>
            <person name="Tsubouchi T."/>
            <person name="Morono Y."/>
            <person name="Uchiyama I."/>
            <person name="Ito T."/>
            <person name="Fujiyama A."/>
            <person name="Inagaki F."/>
            <person name="Takami H."/>
        </authorList>
    </citation>
    <scope>NUCLEOTIDE SEQUENCE</scope>
    <source>
        <strain evidence="2">Expedition CK06-06</strain>
    </source>
</reference>
<organism evidence="2">
    <name type="scientific">marine sediment metagenome</name>
    <dbReference type="NCBI Taxonomy" id="412755"/>
    <lineage>
        <taxon>unclassified sequences</taxon>
        <taxon>metagenomes</taxon>
        <taxon>ecological metagenomes</taxon>
    </lineage>
</organism>
<proteinExistence type="predicted"/>
<feature type="non-terminal residue" evidence="2">
    <location>
        <position position="1"/>
    </location>
</feature>
<feature type="compositionally biased region" description="Basic and acidic residues" evidence="1">
    <location>
        <begin position="1"/>
        <end position="26"/>
    </location>
</feature>
<sequence length="34" mass="3904">FAKLHSEKAKDLARDEENVKRKHELESLCTAPPL</sequence>
<evidence type="ECO:0000256" key="1">
    <source>
        <dbReference type="SAM" id="MobiDB-lite"/>
    </source>
</evidence>
<dbReference type="EMBL" id="BARU01048008">
    <property type="protein sequence ID" value="GAH92509.1"/>
    <property type="molecule type" value="Genomic_DNA"/>
</dbReference>
<gene>
    <name evidence="2" type="ORF">S03H2_71610</name>
</gene>
<dbReference type="AlphaFoldDB" id="X1KQU1"/>
<name>X1KQU1_9ZZZZ</name>
<feature type="region of interest" description="Disordered" evidence="1">
    <location>
        <begin position="1"/>
        <end position="34"/>
    </location>
</feature>
<evidence type="ECO:0000313" key="2">
    <source>
        <dbReference type="EMBL" id="GAH92509.1"/>
    </source>
</evidence>
<comment type="caution">
    <text evidence="2">The sequence shown here is derived from an EMBL/GenBank/DDBJ whole genome shotgun (WGS) entry which is preliminary data.</text>
</comment>